<feature type="coiled-coil region" evidence="4">
    <location>
        <begin position="104"/>
        <end position="131"/>
    </location>
</feature>
<dbReference type="GO" id="GO:0019212">
    <property type="term" value="F:phosphatase inhibitor activity"/>
    <property type="evidence" value="ECO:0007669"/>
    <property type="project" value="TreeGrafter"/>
</dbReference>
<protein>
    <recommendedName>
        <fullName evidence="7">Unconventional prefoldin RPB5 interactor</fullName>
    </recommendedName>
</protein>
<dbReference type="PANTHER" id="PTHR15111">
    <property type="entry name" value="RNA POLYMERASE II SUBUNIT 5-MEDIATING PROTEIN NNX3"/>
    <property type="match status" value="1"/>
</dbReference>
<feature type="compositionally biased region" description="Basic and acidic residues" evidence="5">
    <location>
        <begin position="240"/>
        <end position="250"/>
    </location>
</feature>
<reference evidence="6" key="1">
    <citation type="submission" date="2020-11" db="EMBL/GenBank/DDBJ databases">
        <authorList>
            <person name="Tran Van P."/>
        </authorList>
    </citation>
    <scope>NUCLEOTIDE SEQUENCE</scope>
</reference>
<keyword evidence="2" id="KW-0539">Nucleus</keyword>
<evidence type="ECO:0000256" key="5">
    <source>
        <dbReference type="SAM" id="MobiDB-lite"/>
    </source>
</evidence>
<gene>
    <name evidence="6" type="ORF">TTEB3V08_LOCUS6780</name>
</gene>
<sequence length="428" mass="49422">MERREDLLVKTDGLDTFDLLNLFKNTHDAALQRNDETTRHWIRIRDEHSALLHNLQSIAIELSHQVMVPIGSKALVRGKMVHTNEILVCLGDGWFVKCSAKKSSEICERRIKMCDEMLDKLEKERNFLTSQKQLPVEQEAFASEEQSEILEPYNEEQEAEWRVRHRQKEQEYRQRLAELRNKAKTPVNNEEDLWQRLDQLELEEELQEELDRLHSEDGYYSNDEQDYGEEVEEDEENSDETQHQLEEVRKRNGFVQKDLGQSSMAGTSTDDSAGPEYEPKRRRVSFADLHQEENDGSSEEDEQRIVFHHTPVESTDLHSQGCEIPQSPADIYTQYRIRHSKDKDTVPKSILKKSSEPIPVQQTASLVQVESLPTVSAAASKKVPRRVSPISVFGDVLEHSAGDLDIPQAPSLKRPTSKFRANRRAAKQ</sequence>
<accession>A0A7R9II45</accession>
<feature type="compositionally biased region" description="Polar residues" evidence="5">
    <location>
        <begin position="259"/>
        <end position="271"/>
    </location>
</feature>
<feature type="region of interest" description="Disordered" evidence="5">
    <location>
        <begin position="340"/>
        <end position="360"/>
    </location>
</feature>
<dbReference type="EMBL" id="OE002485">
    <property type="protein sequence ID" value="CAD7458807.1"/>
    <property type="molecule type" value="Genomic_DNA"/>
</dbReference>
<dbReference type="GO" id="GO:0005634">
    <property type="term" value="C:nucleus"/>
    <property type="evidence" value="ECO:0007669"/>
    <property type="project" value="UniProtKB-SubCell"/>
</dbReference>
<feature type="region of interest" description="Disordered" evidence="5">
    <location>
        <begin position="402"/>
        <end position="428"/>
    </location>
</feature>
<feature type="compositionally biased region" description="Basic residues" evidence="5">
    <location>
        <begin position="415"/>
        <end position="428"/>
    </location>
</feature>
<dbReference type="Pfam" id="PF02996">
    <property type="entry name" value="Prefoldin"/>
    <property type="match status" value="1"/>
</dbReference>
<dbReference type="InterPro" id="IPR009053">
    <property type="entry name" value="Prefoldin"/>
</dbReference>
<evidence type="ECO:0000256" key="2">
    <source>
        <dbReference type="ARBA" id="ARBA00023242"/>
    </source>
</evidence>
<dbReference type="InterPro" id="IPR004127">
    <property type="entry name" value="Prefoldin_subunit_alpha"/>
</dbReference>
<evidence type="ECO:0008006" key="7">
    <source>
        <dbReference type="Google" id="ProtNLM"/>
    </source>
</evidence>
<comment type="subcellular location">
    <subcellularLocation>
        <location evidence="1">Nucleus</location>
    </subcellularLocation>
</comment>
<dbReference type="CDD" id="cd23159">
    <property type="entry name" value="Prefoldin_URI1"/>
    <property type="match status" value="1"/>
</dbReference>
<dbReference type="Gene3D" id="1.10.287.370">
    <property type="match status" value="1"/>
</dbReference>
<feature type="compositionally biased region" description="Acidic residues" evidence="5">
    <location>
        <begin position="223"/>
        <end position="239"/>
    </location>
</feature>
<dbReference type="InterPro" id="IPR052255">
    <property type="entry name" value="RNA_pol_II_subunit5-mediator"/>
</dbReference>
<evidence type="ECO:0000313" key="6">
    <source>
        <dbReference type="EMBL" id="CAD7458807.1"/>
    </source>
</evidence>
<evidence type="ECO:0000256" key="4">
    <source>
        <dbReference type="SAM" id="Coils"/>
    </source>
</evidence>
<dbReference type="PANTHER" id="PTHR15111:SF0">
    <property type="entry name" value="UNCONVENTIONAL PREFOLDIN RPB5 INTERACTOR 1"/>
    <property type="match status" value="1"/>
</dbReference>
<keyword evidence="4" id="KW-0175">Coiled coil</keyword>
<name>A0A7R9II45_9NEOP</name>
<proteinExistence type="inferred from homology"/>
<dbReference type="GO" id="GO:0000122">
    <property type="term" value="P:negative regulation of transcription by RNA polymerase II"/>
    <property type="evidence" value="ECO:0007669"/>
    <property type="project" value="TreeGrafter"/>
</dbReference>
<evidence type="ECO:0000256" key="1">
    <source>
        <dbReference type="ARBA" id="ARBA00004123"/>
    </source>
</evidence>
<organism evidence="6">
    <name type="scientific">Timema tahoe</name>
    <dbReference type="NCBI Taxonomy" id="61484"/>
    <lineage>
        <taxon>Eukaryota</taxon>
        <taxon>Metazoa</taxon>
        <taxon>Ecdysozoa</taxon>
        <taxon>Arthropoda</taxon>
        <taxon>Hexapoda</taxon>
        <taxon>Insecta</taxon>
        <taxon>Pterygota</taxon>
        <taxon>Neoptera</taxon>
        <taxon>Polyneoptera</taxon>
        <taxon>Phasmatodea</taxon>
        <taxon>Timematodea</taxon>
        <taxon>Timematoidea</taxon>
        <taxon>Timematidae</taxon>
        <taxon>Timema</taxon>
    </lineage>
</organism>
<dbReference type="GO" id="GO:0003714">
    <property type="term" value="F:transcription corepressor activity"/>
    <property type="evidence" value="ECO:0007669"/>
    <property type="project" value="TreeGrafter"/>
</dbReference>
<dbReference type="AlphaFoldDB" id="A0A7R9II45"/>
<feature type="region of interest" description="Disordered" evidence="5">
    <location>
        <begin position="209"/>
        <end position="327"/>
    </location>
</feature>
<dbReference type="SUPFAM" id="SSF46579">
    <property type="entry name" value="Prefoldin"/>
    <property type="match status" value="1"/>
</dbReference>
<dbReference type="GO" id="GO:0003682">
    <property type="term" value="F:chromatin binding"/>
    <property type="evidence" value="ECO:0007669"/>
    <property type="project" value="TreeGrafter"/>
</dbReference>
<evidence type="ECO:0000256" key="3">
    <source>
        <dbReference type="ARBA" id="ARBA00038295"/>
    </source>
</evidence>
<comment type="similarity">
    <text evidence="3">Belongs to the RNA polymerase II subunit 5-mediating protein family.</text>
</comment>